<dbReference type="Proteomes" id="UP000076661">
    <property type="component" value="Unassembled WGS sequence"/>
</dbReference>
<organism evidence="1 2">
    <name type="scientific">Pseudoalteromonas luteoviolacea S4060-1</name>
    <dbReference type="NCBI Taxonomy" id="1365257"/>
    <lineage>
        <taxon>Bacteria</taxon>
        <taxon>Pseudomonadati</taxon>
        <taxon>Pseudomonadota</taxon>
        <taxon>Gammaproteobacteria</taxon>
        <taxon>Alteromonadales</taxon>
        <taxon>Pseudoalteromonadaceae</taxon>
        <taxon>Pseudoalteromonas</taxon>
    </lineage>
</organism>
<gene>
    <name evidence="1" type="ORF">N478_07635</name>
</gene>
<dbReference type="PATRIC" id="fig|1365257.3.peg.4933"/>
<dbReference type="Gene3D" id="3.30.460.10">
    <property type="entry name" value="Beta Polymerase, domain 2"/>
    <property type="match status" value="1"/>
</dbReference>
<evidence type="ECO:0008006" key="3">
    <source>
        <dbReference type="Google" id="ProtNLM"/>
    </source>
</evidence>
<evidence type="ECO:0000313" key="2">
    <source>
        <dbReference type="Proteomes" id="UP000076661"/>
    </source>
</evidence>
<dbReference type="SUPFAM" id="SSF81301">
    <property type="entry name" value="Nucleotidyltransferase"/>
    <property type="match status" value="1"/>
</dbReference>
<proteinExistence type="predicted"/>
<sequence>MDELEDFKSCIGAFGVGSYFNNTYNEKSDIDIYVIKDTDMYVKKSIIFEGVHFDITVCSLKALYFSATKGKFFAFLQETLRTSHLIKDTDNRVSQCLNRIQQYAQETQRLPNQFDIKNCKAFIANCARKLEQHQSNKFMFIRYMSDWSDECYKLNCMVKKKPSFESPVLKGKHISEEFPELHSVLEKVMSTLSIGVKSQLINDYTQHLLTSSYPDVKTEGVFKRVKFPLQ</sequence>
<accession>A0A167J2C4</accession>
<reference evidence="1 2" key="1">
    <citation type="submission" date="2013-07" db="EMBL/GenBank/DDBJ databases">
        <title>Comparative Genomic and Metabolomic Analysis of Twelve Strains of Pseudoalteromonas luteoviolacea.</title>
        <authorList>
            <person name="Vynne N.G."/>
            <person name="Mansson M."/>
            <person name="Gram L."/>
        </authorList>
    </citation>
    <scope>NUCLEOTIDE SEQUENCE [LARGE SCALE GENOMIC DNA]</scope>
    <source>
        <strain evidence="1 2">S4060-1</strain>
    </source>
</reference>
<dbReference type="InterPro" id="IPR043519">
    <property type="entry name" value="NT_sf"/>
</dbReference>
<evidence type="ECO:0000313" key="1">
    <source>
        <dbReference type="EMBL" id="KZN60422.1"/>
    </source>
</evidence>
<dbReference type="AlphaFoldDB" id="A0A167J2C4"/>
<name>A0A167J2C4_9GAMM</name>
<comment type="caution">
    <text evidence="1">The sequence shown here is derived from an EMBL/GenBank/DDBJ whole genome shotgun (WGS) entry which is preliminary data.</text>
</comment>
<dbReference type="EMBL" id="AUXX01000056">
    <property type="protein sequence ID" value="KZN60422.1"/>
    <property type="molecule type" value="Genomic_DNA"/>
</dbReference>
<protein>
    <recommendedName>
        <fullName evidence="3">Polymerase nucleotidyl transferase domain-containing protein</fullName>
    </recommendedName>
</protein>